<feature type="region of interest" description="Disordered" evidence="11">
    <location>
        <begin position="56"/>
        <end position="121"/>
    </location>
</feature>
<keyword evidence="8" id="KW-0695">RNA-directed DNA polymerase</keyword>
<dbReference type="GO" id="GO:0004519">
    <property type="term" value="F:endonuclease activity"/>
    <property type="evidence" value="ECO:0007669"/>
    <property type="project" value="UniProtKB-KW"/>
</dbReference>
<reference evidence="14" key="1">
    <citation type="submission" date="2023-06" db="EMBL/GenBank/DDBJ databases">
        <title>Male Hemibagrus guttatus genome.</title>
        <authorList>
            <person name="Bian C."/>
        </authorList>
    </citation>
    <scope>NUCLEOTIDE SEQUENCE</scope>
    <source>
        <strain evidence="14">Male_cb2023</strain>
        <tissue evidence="14">Muscle</tissue>
    </source>
</reference>
<evidence type="ECO:0000256" key="9">
    <source>
        <dbReference type="ARBA" id="ARBA00023242"/>
    </source>
</evidence>
<dbReference type="InterPro" id="IPR001810">
    <property type="entry name" value="F-box_dom"/>
</dbReference>
<feature type="compositionally biased region" description="Basic and acidic residues" evidence="11">
    <location>
        <begin position="160"/>
        <end position="182"/>
    </location>
</feature>
<dbReference type="InterPro" id="IPR017923">
    <property type="entry name" value="TFIIS_N"/>
</dbReference>
<dbReference type="Gene3D" id="3.30.420.10">
    <property type="entry name" value="Ribonuclease H-like superfamily/Ribonuclease H"/>
    <property type="match status" value="1"/>
</dbReference>
<evidence type="ECO:0000256" key="10">
    <source>
        <dbReference type="PROSITE-ProRule" id="PRU00649"/>
    </source>
</evidence>
<dbReference type="SMART" id="SM00509">
    <property type="entry name" value="TFS2N"/>
    <property type="match status" value="1"/>
</dbReference>
<name>A0AAE0VBP5_9TELE</name>
<dbReference type="Pfam" id="PF17921">
    <property type="entry name" value="Integrase_H2C2"/>
    <property type="match status" value="1"/>
</dbReference>
<evidence type="ECO:0000256" key="7">
    <source>
        <dbReference type="ARBA" id="ARBA00022801"/>
    </source>
</evidence>
<dbReference type="SUPFAM" id="SSF47676">
    <property type="entry name" value="Conserved domain common to transcription factors TFIIS, elongin A, CRSP70"/>
    <property type="match status" value="1"/>
</dbReference>
<keyword evidence="6" id="KW-0255">Endonuclease</keyword>
<dbReference type="PROSITE" id="PS51319">
    <property type="entry name" value="TFIIS_N"/>
    <property type="match status" value="1"/>
</dbReference>
<evidence type="ECO:0000313" key="15">
    <source>
        <dbReference type="Proteomes" id="UP001274896"/>
    </source>
</evidence>
<dbReference type="SUPFAM" id="SSF56672">
    <property type="entry name" value="DNA/RNA polymerases"/>
    <property type="match status" value="1"/>
</dbReference>
<dbReference type="InterPro" id="IPR041373">
    <property type="entry name" value="RT_RNaseH"/>
</dbReference>
<evidence type="ECO:0000259" key="13">
    <source>
        <dbReference type="PROSITE" id="PS51319"/>
    </source>
</evidence>
<proteinExistence type="predicted"/>
<dbReference type="EMBL" id="JAUCMX010000002">
    <property type="protein sequence ID" value="KAK3554686.1"/>
    <property type="molecule type" value="Genomic_DNA"/>
</dbReference>
<feature type="compositionally biased region" description="Basic and acidic residues" evidence="11">
    <location>
        <begin position="105"/>
        <end position="118"/>
    </location>
</feature>
<evidence type="ECO:0000256" key="6">
    <source>
        <dbReference type="ARBA" id="ARBA00022759"/>
    </source>
</evidence>
<dbReference type="CDD" id="cd00183">
    <property type="entry name" value="TFIIS_I"/>
    <property type="match status" value="1"/>
</dbReference>
<keyword evidence="9 10" id="KW-0539">Nucleus</keyword>
<dbReference type="PANTHER" id="PTHR15141">
    <property type="entry name" value="TRANSCRIPTION ELONGATION FACTOR B POLYPEPTIDE 3"/>
    <property type="match status" value="1"/>
</dbReference>
<sequence length="885" mass="101914">MKKVLLVKTLKKLQELDITLEILAETGIGKVVNSFRKHDDVGDVAKTLVHRWKKLVPSPSVTQHHPPSPKEPSKTEIQKTDQEEKSLTSQNTVCPKRKPKNENLGSEHKLSKNVDGKSKAKPVVNKLKDCINSDKKNSIKRDSGVGFISKISIPDGKLLQPKEKSTINLRNEQKDEVERKVSDVTNNHRPKISTKGKKDVLKESLLSKEEKNKKVKKRKEKNTEREKNPESNNSEMPSMSFEEYLSYDLEAPKQKKRLCEGKNPKRIKLDQKQDVKMHDFRTKSGKYTAEAPTPVAPKRSVMDLLNVPLPTISPECEDPSQYLYFTEKKVEEKACEEAPVFTGQRLNKKMQVYSGTKVVYLPTMMSLYQQCIRTLQNNIDSLYEIGGVPFEILEPVLERCTPEQLLRIEECNPAYMGVTDHLWERHCLRDFRNAQLEEYESWREMYLRLFEERERRFQELTKSIVSAHSSKPKGRQVKMAFIHSVAKPPRNVRIQQEIHGTAGPVLDKPGGRFTENRGRPCFTEPPKPFTAGSGASQPQEPRRIRPYQDILDNFMLPTLWEQFGDDPFLFQHDCTPVHKARSIKTWMSEFGVEELDLPAQSPDLNLTEYLWDELELKLDIDEMSHGCGSVGLTYGFTLIYASVTESQLCKCKRSISMPETIVRYSLVDLVQVSVRIGAVLSQHHPGDNRLHPCAFFSQRLSSAEWNYAVGERELLAIKVALEEWRNWLEGTGESFIVWTNHKNLEYLWTAKRLNPRQARWALFFGRFRYSLSYRPGSTNSKPDALSHQFTPTEEEPIAERLLPSSVVIRALHLDIERRVQQAITNQLIPERCPEGKLFIPAPLRSQVLQLCHNSRLFCHLGSTRTLALLLQSFWWPSVWRDVRNL</sequence>
<dbReference type="Proteomes" id="UP001274896">
    <property type="component" value="Unassembled WGS sequence"/>
</dbReference>
<dbReference type="PROSITE" id="PS50181">
    <property type="entry name" value="FBOX"/>
    <property type="match status" value="1"/>
</dbReference>
<feature type="compositionally biased region" description="Basic and acidic residues" evidence="11">
    <location>
        <begin position="71"/>
        <end position="86"/>
    </location>
</feature>
<evidence type="ECO:0000256" key="4">
    <source>
        <dbReference type="ARBA" id="ARBA00022695"/>
    </source>
</evidence>
<dbReference type="GO" id="GO:0003964">
    <property type="term" value="F:RNA-directed DNA polymerase activity"/>
    <property type="evidence" value="ECO:0007669"/>
    <property type="project" value="UniProtKB-KW"/>
</dbReference>
<dbReference type="GO" id="GO:0003676">
    <property type="term" value="F:nucleic acid binding"/>
    <property type="evidence" value="ECO:0007669"/>
    <property type="project" value="InterPro"/>
</dbReference>
<dbReference type="PANTHER" id="PTHR15141:SF49">
    <property type="entry name" value="TFIIS N-TERMINAL DOMAIN-CONTAINING PROTEIN"/>
    <property type="match status" value="1"/>
</dbReference>
<dbReference type="Pfam" id="PF17917">
    <property type="entry name" value="RT_RNaseH"/>
    <property type="match status" value="1"/>
</dbReference>
<evidence type="ECO:0000256" key="5">
    <source>
        <dbReference type="ARBA" id="ARBA00022722"/>
    </source>
</evidence>
<keyword evidence="3" id="KW-0808">Transferase</keyword>
<keyword evidence="7" id="KW-0378">Hydrolase</keyword>
<comment type="subcellular location">
    <subcellularLocation>
        <location evidence="1 10">Nucleus</location>
    </subcellularLocation>
</comment>
<evidence type="ECO:0000256" key="3">
    <source>
        <dbReference type="ARBA" id="ARBA00022679"/>
    </source>
</evidence>
<feature type="domain" description="TFIIS N-terminal" evidence="13">
    <location>
        <begin position="1"/>
        <end position="59"/>
    </location>
</feature>
<dbReference type="CDD" id="cd09274">
    <property type="entry name" value="RNase_HI_RT_Ty3"/>
    <property type="match status" value="1"/>
</dbReference>
<dbReference type="Gene3D" id="6.10.250.3180">
    <property type="match status" value="1"/>
</dbReference>
<evidence type="ECO:0000256" key="8">
    <source>
        <dbReference type="ARBA" id="ARBA00022918"/>
    </source>
</evidence>
<feature type="region of interest" description="Disordered" evidence="11">
    <location>
        <begin position="159"/>
        <end position="240"/>
    </location>
</feature>
<evidence type="ECO:0000313" key="14">
    <source>
        <dbReference type="EMBL" id="KAK3554686.1"/>
    </source>
</evidence>
<evidence type="ECO:0000256" key="1">
    <source>
        <dbReference type="ARBA" id="ARBA00004123"/>
    </source>
</evidence>
<dbReference type="InterPro" id="IPR043502">
    <property type="entry name" value="DNA/RNA_pol_sf"/>
</dbReference>
<evidence type="ECO:0000256" key="11">
    <source>
        <dbReference type="SAM" id="MobiDB-lite"/>
    </source>
</evidence>
<dbReference type="Gene3D" id="1.20.930.10">
    <property type="entry name" value="Conserved domain common to transcription factors TFIIS, elongin A, CRSP70"/>
    <property type="match status" value="1"/>
</dbReference>
<dbReference type="AlphaFoldDB" id="A0AAE0VBP5"/>
<dbReference type="GO" id="GO:0016787">
    <property type="term" value="F:hydrolase activity"/>
    <property type="evidence" value="ECO:0007669"/>
    <property type="project" value="UniProtKB-KW"/>
</dbReference>
<comment type="caution">
    <text evidence="14">The sequence shown here is derived from an EMBL/GenBank/DDBJ whole genome shotgun (WGS) entry which is preliminary data.</text>
</comment>
<dbReference type="InterPro" id="IPR003617">
    <property type="entry name" value="TFIIS/CRSP70_N_sub"/>
</dbReference>
<dbReference type="Pfam" id="PF08711">
    <property type="entry name" value="Med26"/>
    <property type="match status" value="1"/>
</dbReference>
<accession>A0AAE0VBP5</accession>
<keyword evidence="15" id="KW-1185">Reference proteome</keyword>
<protein>
    <recommendedName>
        <fullName evidence="2">Elongin-A</fullName>
    </recommendedName>
</protein>
<dbReference type="InterPro" id="IPR035441">
    <property type="entry name" value="TFIIS/LEDGF_dom_sf"/>
</dbReference>
<feature type="region of interest" description="Disordered" evidence="11">
    <location>
        <begin position="503"/>
        <end position="541"/>
    </location>
</feature>
<dbReference type="GO" id="GO:0006368">
    <property type="term" value="P:transcription elongation by RNA polymerase II"/>
    <property type="evidence" value="ECO:0007669"/>
    <property type="project" value="InterPro"/>
</dbReference>
<dbReference type="InterPro" id="IPR041588">
    <property type="entry name" value="Integrase_H2C2"/>
</dbReference>
<dbReference type="GO" id="GO:0070449">
    <property type="term" value="C:elongin complex"/>
    <property type="evidence" value="ECO:0007669"/>
    <property type="project" value="InterPro"/>
</dbReference>
<dbReference type="Pfam" id="PF06881">
    <property type="entry name" value="Elongin_A"/>
    <property type="match status" value="1"/>
</dbReference>
<evidence type="ECO:0000259" key="12">
    <source>
        <dbReference type="PROSITE" id="PS50181"/>
    </source>
</evidence>
<gene>
    <name evidence="14" type="ORF">QTP70_032653</name>
</gene>
<dbReference type="Gene3D" id="1.10.340.70">
    <property type="match status" value="1"/>
</dbReference>
<feature type="domain" description="F-box" evidence="12">
    <location>
        <begin position="382"/>
        <end position="426"/>
    </location>
</feature>
<dbReference type="InterPro" id="IPR036397">
    <property type="entry name" value="RNaseH_sf"/>
</dbReference>
<keyword evidence="5" id="KW-0540">Nuclease</keyword>
<keyword evidence="4" id="KW-0548">Nucleotidyltransferase</keyword>
<feature type="compositionally biased region" description="Basic and acidic residues" evidence="11">
    <location>
        <begin position="196"/>
        <end position="212"/>
    </location>
</feature>
<organism evidence="14 15">
    <name type="scientific">Hemibagrus guttatus</name>
    <dbReference type="NCBI Taxonomy" id="175788"/>
    <lineage>
        <taxon>Eukaryota</taxon>
        <taxon>Metazoa</taxon>
        <taxon>Chordata</taxon>
        <taxon>Craniata</taxon>
        <taxon>Vertebrata</taxon>
        <taxon>Euteleostomi</taxon>
        <taxon>Actinopterygii</taxon>
        <taxon>Neopterygii</taxon>
        <taxon>Teleostei</taxon>
        <taxon>Ostariophysi</taxon>
        <taxon>Siluriformes</taxon>
        <taxon>Bagridae</taxon>
        <taxon>Hemibagrus</taxon>
    </lineage>
</organism>
<dbReference type="InterPro" id="IPR010684">
    <property type="entry name" value="RNA_pol_II_trans_fac_SIII_A"/>
</dbReference>
<dbReference type="InterPro" id="IPR051870">
    <property type="entry name" value="Elongin-A_domain"/>
</dbReference>
<dbReference type="InterPro" id="IPR036047">
    <property type="entry name" value="F-box-like_dom_sf"/>
</dbReference>
<evidence type="ECO:0000256" key="2">
    <source>
        <dbReference type="ARBA" id="ARBA00021346"/>
    </source>
</evidence>
<dbReference type="SUPFAM" id="SSF81383">
    <property type="entry name" value="F-box domain"/>
    <property type="match status" value="1"/>
</dbReference>